<feature type="binding site" evidence="9">
    <location>
        <position position="121"/>
    </location>
    <ligand>
        <name>Cu cation</name>
        <dbReference type="ChEBI" id="CHEBI:23378"/>
    </ligand>
</feature>
<evidence type="ECO:0000256" key="1">
    <source>
        <dbReference type="ARBA" id="ARBA00004370"/>
    </source>
</evidence>
<evidence type="ECO:0000259" key="11">
    <source>
        <dbReference type="Pfam" id="PF00127"/>
    </source>
</evidence>
<keyword evidence="13" id="KW-1185">Reference proteome</keyword>
<proteinExistence type="predicted"/>
<feature type="chain" id="PRO_5010433252" evidence="10">
    <location>
        <begin position="25"/>
        <end position="161"/>
    </location>
</feature>
<keyword evidence="6" id="KW-0249">Electron transport</keyword>
<evidence type="ECO:0000256" key="2">
    <source>
        <dbReference type="ARBA" id="ARBA00004418"/>
    </source>
</evidence>
<dbReference type="InterPro" id="IPR000923">
    <property type="entry name" value="BlueCu_1"/>
</dbReference>
<dbReference type="GO" id="GO:0005507">
    <property type="term" value="F:copper ion binding"/>
    <property type="evidence" value="ECO:0007669"/>
    <property type="project" value="InterPro"/>
</dbReference>
<keyword evidence="5" id="KW-0574">Periplasm</keyword>
<dbReference type="Proteomes" id="UP000183104">
    <property type="component" value="Unassembled WGS sequence"/>
</dbReference>
<dbReference type="SUPFAM" id="SSF49503">
    <property type="entry name" value="Cupredoxins"/>
    <property type="match status" value="1"/>
</dbReference>
<reference evidence="13" key="1">
    <citation type="submission" date="2016-10" db="EMBL/GenBank/DDBJ databases">
        <authorList>
            <person name="Varghese N."/>
        </authorList>
    </citation>
    <scope>NUCLEOTIDE SEQUENCE [LARGE SCALE GENOMIC DNA]</scope>
    <source>
        <strain evidence="13">HL 19</strain>
    </source>
</reference>
<keyword evidence="8" id="KW-0472">Membrane</keyword>
<feature type="binding site" evidence="9">
    <location>
        <position position="116"/>
    </location>
    <ligand>
        <name>Cu cation</name>
        <dbReference type="ChEBI" id="CHEBI:23378"/>
    </ligand>
</feature>
<evidence type="ECO:0000256" key="7">
    <source>
        <dbReference type="ARBA" id="ARBA00023008"/>
    </source>
</evidence>
<protein>
    <submittedName>
        <fullName evidence="12">Pseudoazurin</fullName>
    </submittedName>
</protein>
<dbReference type="PANTHER" id="PTHR34192:SF10">
    <property type="entry name" value="PLASTOCYANIN MAJOR ISOFORM, CHLOROPLASTIC-RELATED"/>
    <property type="match status" value="1"/>
</dbReference>
<evidence type="ECO:0000256" key="4">
    <source>
        <dbReference type="ARBA" id="ARBA00022723"/>
    </source>
</evidence>
<dbReference type="InterPro" id="IPR008972">
    <property type="entry name" value="Cupredoxin"/>
</dbReference>
<keyword evidence="7 9" id="KW-0186">Copper</keyword>
<dbReference type="PRINTS" id="PR00155">
    <property type="entry name" value="AMICYANIN"/>
</dbReference>
<comment type="cofactor">
    <cofactor evidence="9">
        <name>Cu cation</name>
        <dbReference type="ChEBI" id="CHEBI:23378"/>
    </cofactor>
    <text evidence="9">Binds 1 copper ion per subunit.</text>
</comment>
<dbReference type="Gene3D" id="2.60.40.420">
    <property type="entry name" value="Cupredoxins - blue copper proteins"/>
    <property type="match status" value="1"/>
</dbReference>
<feature type="domain" description="Blue (type 1) copper" evidence="11">
    <location>
        <begin position="30"/>
        <end position="127"/>
    </location>
</feature>
<organism evidence="12 13">
    <name type="scientific">Thiohalorhabdus denitrificans</name>
    <dbReference type="NCBI Taxonomy" id="381306"/>
    <lineage>
        <taxon>Bacteria</taxon>
        <taxon>Pseudomonadati</taxon>
        <taxon>Pseudomonadota</taxon>
        <taxon>Gammaproteobacteria</taxon>
        <taxon>Thiohalorhabdales</taxon>
        <taxon>Thiohalorhabdaceae</taxon>
        <taxon>Thiohalorhabdus</taxon>
    </lineage>
</organism>
<gene>
    <name evidence="12" type="ORF">SAMN05661077_0323</name>
</gene>
<sequence>MKVPGKGKVAVLGALMLGAGSAWGEVHEVEVRNQGSDGQRMVFEPALVEAAPGDTVRFVFEDMGHNAAAYHPDNRGKPSLVPEGAAAWDSGFKKPGDAFEVTLDTEGAHHYFCLPHEGMAMVGLIAVGDAGQGPGLDAVEDSGIPDAAKAKLRKLHEELDG</sequence>
<dbReference type="GO" id="GO:0016020">
    <property type="term" value="C:membrane"/>
    <property type="evidence" value="ECO:0007669"/>
    <property type="project" value="UniProtKB-SubCell"/>
</dbReference>
<keyword evidence="4 9" id="KW-0479">Metal-binding</keyword>
<dbReference type="AlphaFoldDB" id="A0A0P9CJS6"/>
<evidence type="ECO:0000256" key="3">
    <source>
        <dbReference type="ARBA" id="ARBA00022448"/>
    </source>
</evidence>
<dbReference type="Pfam" id="PF00127">
    <property type="entry name" value="Copper-bind"/>
    <property type="match status" value="1"/>
</dbReference>
<evidence type="ECO:0000256" key="10">
    <source>
        <dbReference type="SAM" id="SignalP"/>
    </source>
</evidence>
<dbReference type="PANTHER" id="PTHR34192">
    <property type="entry name" value="PLASTOCYANIN MAJOR ISOFORM, CHLOROPLASTIC-RELATED"/>
    <property type="match status" value="1"/>
</dbReference>
<dbReference type="GO" id="GO:0009055">
    <property type="term" value="F:electron transfer activity"/>
    <property type="evidence" value="ECO:0007669"/>
    <property type="project" value="InterPro"/>
</dbReference>
<dbReference type="EMBL" id="FMUN01000001">
    <property type="protein sequence ID" value="SCX76683.1"/>
    <property type="molecule type" value="Genomic_DNA"/>
</dbReference>
<feature type="binding site" evidence="9">
    <location>
        <position position="65"/>
    </location>
    <ligand>
        <name>Cu cation</name>
        <dbReference type="ChEBI" id="CHEBI:23378"/>
    </ligand>
</feature>
<evidence type="ECO:0000256" key="6">
    <source>
        <dbReference type="ARBA" id="ARBA00022982"/>
    </source>
</evidence>
<accession>A0A0P9CJS6</accession>
<evidence type="ECO:0000256" key="5">
    <source>
        <dbReference type="ARBA" id="ARBA00022764"/>
    </source>
</evidence>
<evidence type="ECO:0000313" key="13">
    <source>
        <dbReference type="Proteomes" id="UP000183104"/>
    </source>
</evidence>
<dbReference type="STRING" id="381306.AN478_12665"/>
<feature type="binding site" evidence="9">
    <location>
        <position position="113"/>
    </location>
    <ligand>
        <name>Cu cation</name>
        <dbReference type="ChEBI" id="CHEBI:23378"/>
    </ligand>
</feature>
<dbReference type="GO" id="GO:0042597">
    <property type="term" value="C:periplasmic space"/>
    <property type="evidence" value="ECO:0007669"/>
    <property type="project" value="UniProtKB-SubCell"/>
</dbReference>
<name>A0A0P9CJS6_9GAMM</name>
<comment type="subcellular location">
    <subcellularLocation>
        <location evidence="1">Membrane</location>
    </subcellularLocation>
    <subcellularLocation>
        <location evidence="2">Periplasm</location>
    </subcellularLocation>
</comment>
<keyword evidence="10" id="KW-0732">Signal</keyword>
<keyword evidence="3" id="KW-0813">Transport</keyword>
<dbReference type="InterPro" id="IPR002386">
    <property type="entry name" value="Amicyanin/Pseudoazurin"/>
</dbReference>
<evidence type="ECO:0000256" key="9">
    <source>
        <dbReference type="PIRSR" id="PIRSR602386-1"/>
    </source>
</evidence>
<evidence type="ECO:0000256" key="8">
    <source>
        <dbReference type="ARBA" id="ARBA00023136"/>
    </source>
</evidence>
<evidence type="ECO:0000313" key="12">
    <source>
        <dbReference type="EMBL" id="SCX76683.1"/>
    </source>
</evidence>
<feature type="signal peptide" evidence="10">
    <location>
        <begin position="1"/>
        <end position="24"/>
    </location>
</feature>